<dbReference type="InterPro" id="IPR021466">
    <property type="entry name" value="Put_rhamnosyl_transferase"/>
</dbReference>
<dbReference type="AlphaFoldDB" id="A0A2A3ZM30"/>
<accession>A0A2A3ZM30</accession>
<name>A0A2A3ZM30_BREAU</name>
<sequence>MGRILKFCGVTRFGVVTENSLGSFRATRGLELQAAKELMFDSDKLEIRTRSFEDFCAPTYKLLSNMSAESYGSILISYDLPAPFKSRILAAVEDIPGLEVIELGDEDSVADISRRYVADVTNGTRVFSYRYDDDDALPVGYFETVGRLSLGEPEGTVISLNSGYSLSRLAENSYTMPIRRYPMNAFGLGVITSGREYRTIFDLGAHTRIRGRVVHGTEGIGWLATMHQLNDSRVGPPKRETLTTNEVLNLLAKDFPQICPNALRSLSFRRSASVDFPGSD</sequence>
<evidence type="ECO:0008006" key="3">
    <source>
        <dbReference type="Google" id="ProtNLM"/>
    </source>
</evidence>
<evidence type="ECO:0000313" key="1">
    <source>
        <dbReference type="EMBL" id="PCC52649.1"/>
    </source>
</evidence>
<protein>
    <recommendedName>
        <fullName evidence="3">Rhamnosyl transferase</fullName>
    </recommendedName>
</protein>
<proteinExistence type="predicted"/>
<gene>
    <name evidence="1" type="ORF">CIK59_16295</name>
</gene>
<comment type="caution">
    <text evidence="1">The sequence shown here is derived from an EMBL/GenBank/DDBJ whole genome shotgun (WGS) entry which is preliminary data.</text>
</comment>
<reference evidence="1 2" key="1">
    <citation type="journal article" date="2017" name="Elife">
        <title>Extensive horizontal gene transfer in cheese-associated bacteria.</title>
        <authorList>
            <person name="Bonham K.S."/>
            <person name="Wolfe B.E."/>
            <person name="Dutton R.J."/>
        </authorList>
    </citation>
    <scope>NUCLEOTIDE SEQUENCE [LARGE SCALE GENOMIC DNA]</scope>
    <source>
        <strain evidence="1 2">738_8</strain>
    </source>
</reference>
<dbReference type="EMBL" id="NRHA01000020">
    <property type="protein sequence ID" value="PCC52649.1"/>
    <property type="molecule type" value="Genomic_DNA"/>
</dbReference>
<dbReference type="Proteomes" id="UP000217881">
    <property type="component" value="Unassembled WGS sequence"/>
</dbReference>
<evidence type="ECO:0000313" key="2">
    <source>
        <dbReference type="Proteomes" id="UP000217881"/>
    </source>
</evidence>
<dbReference type="Pfam" id="PF11316">
    <property type="entry name" value="Rhamno_transf"/>
    <property type="match status" value="1"/>
</dbReference>
<organism evidence="1 2">
    <name type="scientific">Brevibacterium aurantiacum</name>
    <dbReference type="NCBI Taxonomy" id="273384"/>
    <lineage>
        <taxon>Bacteria</taxon>
        <taxon>Bacillati</taxon>
        <taxon>Actinomycetota</taxon>
        <taxon>Actinomycetes</taxon>
        <taxon>Micrococcales</taxon>
        <taxon>Brevibacteriaceae</taxon>
        <taxon>Brevibacterium</taxon>
    </lineage>
</organism>